<keyword evidence="4" id="KW-1185">Reference proteome</keyword>
<dbReference type="Proteomes" id="UP001591681">
    <property type="component" value="Unassembled WGS sequence"/>
</dbReference>
<dbReference type="InterPro" id="IPR002110">
    <property type="entry name" value="Ankyrin_rpt"/>
</dbReference>
<dbReference type="CDD" id="cd00063">
    <property type="entry name" value="FN3"/>
    <property type="match status" value="1"/>
</dbReference>
<dbReference type="SMART" id="SM00248">
    <property type="entry name" value="ANK"/>
    <property type="match status" value="5"/>
</dbReference>
<dbReference type="PRINTS" id="PR01415">
    <property type="entry name" value="ANKYRIN"/>
</dbReference>
<keyword evidence="1" id="KW-0040">ANK repeat</keyword>
<reference evidence="3 4" key="1">
    <citation type="submission" date="2024-09" db="EMBL/GenBank/DDBJ databases">
        <title>A chromosome-level genome assembly of Gray's grenadier anchovy, Coilia grayii.</title>
        <authorList>
            <person name="Fu Z."/>
        </authorList>
    </citation>
    <scope>NUCLEOTIDE SEQUENCE [LARGE SCALE GENOMIC DNA]</scope>
    <source>
        <strain evidence="3">G4</strain>
        <tissue evidence="3">Muscle</tissue>
    </source>
</reference>
<organism evidence="3 4">
    <name type="scientific">Coilia grayii</name>
    <name type="common">Gray's grenadier anchovy</name>
    <dbReference type="NCBI Taxonomy" id="363190"/>
    <lineage>
        <taxon>Eukaryota</taxon>
        <taxon>Metazoa</taxon>
        <taxon>Chordata</taxon>
        <taxon>Craniata</taxon>
        <taxon>Vertebrata</taxon>
        <taxon>Euteleostomi</taxon>
        <taxon>Actinopterygii</taxon>
        <taxon>Neopterygii</taxon>
        <taxon>Teleostei</taxon>
        <taxon>Clupei</taxon>
        <taxon>Clupeiformes</taxon>
        <taxon>Clupeoidei</taxon>
        <taxon>Engraulidae</taxon>
        <taxon>Coilinae</taxon>
        <taxon>Coilia</taxon>
    </lineage>
</organism>
<dbReference type="InterPro" id="IPR036770">
    <property type="entry name" value="Ankyrin_rpt-contain_sf"/>
</dbReference>
<dbReference type="SUPFAM" id="SSF48403">
    <property type="entry name" value="Ankyrin repeat"/>
    <property type="match status" value="1"/>
</dbReference>
<dbReference type="InterPro" id="IPR003961">
    <property type="entry name" value="FN3_dom"/>
</dbReference>
<sequence>MHATSNTHKHEVKVAWLLYGVGTCSYSNLNQLVSNDVHRRPLAKTNQWRKGPTITNNRELHGEARCKASCPVTLVIGDVSHHSIELTWGKEESEKRVGSPDEWTCFTLEEEDSKKHNNVAIYVGYGTQHTVEGLKASTPYRFRLKATRPSGETICGPVLTASTAREPVNGRNLHQAVLVNDEEELKRVLQSRMVNVDVPDRLGFTPLMVAAMRGFLSLVHMLVQHGADVNMTNGSGKNSLMLACFCGHLEVVRYLRECGVAWSCVDRVGCTALHWTTDGGHLPILEHILQDGGKVDVRDRVSNWTPLMRVSAVSGDAKMAAVLIRAGADVNVRDRDGKTPLMVAVLNNHEELVKLLLENGADRQAKNKFGLGAVEMAKSFERKNILRMLTERKFS</sequence>
<comment type="caution">
    <text evidence="3">The sequence shown here is derived from an EMBL/GenBank/DDBJ whole genome shotgun (WGS) entry which is preliminary data.</text>
</comment>
<evidence type="ECO:0000259" key="2">
    <source>
        <dbReference type="PROSITE" id="PS50853"/>
    </source>
</evidence>
<feature type="repeat" description="ANK" evidence="1">
    <location>
        <begin position="268"/>
        <end position="300"/>
    </location>
</feature>
<dbReference type="AlphaFoldDB" id="A0ABD1IUB0"/>
<accession>A0ABD1IUB0</accession>
<evidence type="ECO:0000313" key="4">
    <source>
        <dbReference type="Proteomes" id="UP001591681"/>
    </source>
</evidence>
<feature type="repeat" description="ANK" evidence="1">
    <location>
        <begin position="336"/>
        <end position="368"/>
    </location>
</feature>
<dbReference type="Gene3D" id="1.25.40.20">
    <property type="entry name" value="Ankyrin repeat-containing domain"/>
    <property type="match status" value="1"/>
</dbReference>
<dbReference type="Gene3D" id="2.60.40.10">
    <property type="entry name" value="Immunoglobulins"/>
    <property type="match status" value="1"/>
</dbReference>
<dbReference type="PANTHER" id="PTHR24183">
    <property type="entry name" value="FIBRONECTIN TYPE 3 AND ANKYRIN REPEAT DOMAINS PROTEIN 1"/>
    <property type="match status" value="1"/>
</dbReference>
<dbReference type="PROSITE" id="PS50088">
    <property type="entry name" value="ANK_REPEAT"/>
    <property type="match status" value="4"/>
</dbReference>
<dbReference type="InterPro" id="IPR036116">
    <property type="entry name" value="FN3_sf"/>
</dbReference>
<feature type="repeat" description="ANK" evidence="1">
    <location>
        <begin position="202"/>
        <end position="234"/>
    </location>
</feature>
<dbReference type="InterPro" id="IPR013783">
    <property type="entry name" value="Ig-like_fold"/>
</dbReference>
<gene>
    <name evidence="3" type="ORF">ACEWY4_026245</name>
</gene>
<dbReference type="Pfam" id="PF12796">
    <property type="entry name" value="Ank_2"/>
    <property type="match status" value="2"/>
</dbReference>
<protein>
    <recommendedName>
        <fullName evidence="2">Fibronectin type-III domain-containing protein</fullName>
    </recommendedName>
</protein>
<feature type="repeat" description="ANK" evidence="1">
    <location>
        <begin position="302"/>
        <end position="335"/>
    </location>
</feature>
<dbReference type="PANTHER" id="PTHR24183:SF1">
    <property type="entry name" value="FIBRONECTIN TYPE 3 AND ANKYRIN REPEAT DOMAINS PROTEIN 1"/>
    <property type="match status" value="1"/>
</dbReference>
<dbReference type="PROSITE" id="PS50853">
    <property type="entry name" value="FN3"/>
    <property type="match status" value="1"/>
</dbReference>
<evidence type="ECO:0000313" key="3">
    <source>
        <dbReference type="EMBL" id="KAL2078560.1"/>
    </source>
</evidence>
<evidence type="ECO:0000256" key="1">
    <source>
        <dbReference type="PROSITE-ProRule" id="PRU00023"/>
    </source>
</evidence>
<dbReference type="PROSITE" id="PS50297">
    <property type="entry name" value="ANK_REP_REGION"/>
    <property type="match status" value="3"/>
</dbReference>
<dbReference type="SMART" id="SM00060">
    <property type="entry name" value="FN3"/>
    <property type="match status" value="1"/>
</dbReference>
<dbReference type="SUPFAM" id="SSF49265">
    <property type="entry name" value="Fibronectin type III"/>
    <property type="match status" value="1"/>
</dbReference>
<dbReference type="EMBL" id="JBHFQA010000023">
    <property type="protein sequence ID" value="KAL2078560.1"/>
    <property type="molecule type" value="Genomic_DNA"/>
</dbReference>
<name>A0ABD1IUB0_9TELE</name>
<feature type="domain" description="Fibronectin type-III" evidence="2">
    <location>
        <begin position="70"/>
        <end position="169"/>
    </location>
</feature>
<proteinExistence type="predicted"/>